<evidence type="ECO:0000256" key="1">
    <source>
        <dbReference type="SAM" id="MobiDB-lite"/>
    </source>
</evidence>
<accession>A0A8H6C9X9</accession>
<name>A0A8H6C9X9_9LECA</name>
<dbReference type="EMBL" id="JACCJB010000019">
    <property type="protein sequence ID" value="KAF6219428.1"/>
    <property type="molecule type" value="Genomic_DNA"/>
</dbReference>
<dbReference type="RefSeq" id="XP_037148863.1">
    <property type="nucleotide sequence ID" value="XM_037294816.1"/>
</dbReference>
<protein>
    <submittedName>
        <fullName evidence="2">Uncharacterized protein</fullName>
    </submittedName>
</protein>
<gene>
    <name evidence="2" type="ORF">HO133_003894</name>
</gene>
<dbReference type="GeneID" id="59332305"/>
<evidence type="ECO:0000313" key="3">
    <source>
        <dbReference type="Proteomes" id="UP000593566"/>
    </source>
</evidence>
<comment type="caution">
    <text evidence="2">The sequence shown here is derived from an EMBL/GenBank/DDBJ whole genome shotgun (WGS) entry which is preliminary data.</text>
</comment>
<feature type="region of interest" description="Disordered" evidence="1">
    <location>
        <begin position="126"/>
        <end position="150"/>
    </location>
</feature>
<dbReference type="AlphaFoldDB" id="A0A8H6C9X9"/>
<proteinExistence type="predicted"/>
<dbReference type="Proteomes" id="UP000593566">
    <property type="component" value="Unassembled WGS sequence"/>
</dbReference>
<organism evidence="2 3">
    <name type="scientific">Letharia lupina</name>
    <dbReference type="NCBI Taxonomy" id="560253"/>
    <lineage>
        <taxon>Eukaryota</taxon>
        <taxon>Fungi</taxon>
        <taxon>Dikarya</taxon>
        <taxon>Ascomycota</taxon>
        <taxon>Pezizomycotina</taxon>
        <taxon>Lecanoromycetes</taxon>
        <taxon>OSLEUM clade</taxon>
        <taxon>Lecanoromycetidae</taxon>
        <taxon>Lecanorales</taxon>
        <taxon>Lecanorineae</taxon>
        <taxon>Parmeliaceae</taxon>
        <taxon>Letharia</taxon>
    </lineage>
</organism>
<reference evidence="2 3" key="1">
    <citation type="journal article" date="2020" name="Genomics">
        <title>Complete, high-quality genomes from long-read metagenomic sequencing of two wolf lichen thalli reveals enigmatic genome architecture.</title>
        <authorList>
            <person name="McKenzie S.K."/>
            <person name="Walston R.F."/>
            <person name="Allen J.L."/>
        </authorList>
    </citation>
    <scope>NUCLEOTIDE SEQUENCE [LARGE SCALE GENOMIC DNA]</scope>
    <source>
        <strain evidence="2">WasteWater1</strain>
    </source>
</reference>
<keyword evidence="3" id="KW-1185">Reference proteome</keyword>
<sequence length="150" mass="16385">MEPITGGRITGAINATVQAGLAYPAIYENSTIEVPAIILYGTTHEKVPYLIQLFGVGKPAEQVVRVQIETGGKYSALADAFVIAEIKPNMARTMVSVEGYEAEENYKPASINTNTVLSVRRLQHNEPQKLDTSQRVPKANALDQHCHKAH</sequence>
<evidence type="ECO:0000313" key="2">
    <source>
        <dbReference type="EMBL" id="KAF6219428.1"/>
    </source>
</evidence>